<dbReference type="Gene3D" id="3.30.70.2510">
    <property type="match status" value="1"/>
</dbReference>
<dbReference type="Proteomes" id="UP001151699">
    <property type="component" value="Chromosome A"/>
</dbReference>
<dbReference type="InterPro" id="IPR048741">
    <property type="entry name" value="Pus10-like_C"/>
</dbReference>
<feature type="domain" description="Pus10 N-terminal eukaryotes" evidence="5">
    <location>
        <begin position="68"/>
        <end position="248"/>
    </location>
</feature>
<evidence type="ECO:0000256" key="4">
    <source>
        <dbReference type="ARBA" id="ARBA00023235"/>
    </source>
</evidence>
<reference evidence="7" key="1">
    <citation type="submission" date="2022-07" db="EMBL/GenBank/DDBJ databases">
        <authorList>
            <person name="Trinca V."/>
            <person name="Uliana J.V.C."/>
            <person name="Torres T.T."/>
            <person name="Ward R.J."/>
            <person name="Monesi N."/>
        </authorList>
    </citation>
    <scope>NUCLEOTIDE SEQUENCE</scope>
    <source>
        <strain evidence="7">HSMRA1968</strain>
        <tissue evidence="7">Whole embryos</tissue>
    </source>
</reference>
<gene>
    <name evidence="7" type="primary">Pus10</name>
    <name evidence="7" type="ORF">Bhyg_02844</name>
</gene>
<protein>
    <recommendedName>
        <fullName evidence="2">tRNA pseudouridine(55) synthase</fullName>
        <ecNumber evidence="2">5.4.99.25</ecNumber>
    </recommendedName>
</protein>
<evidence type="ECO:0000256" key="3">
    <source>
        <dbReference type="ARBA" id="ARBA00022694"/>
    </source>
</evidence>
<dbReference type="InterPro" id="IPR048742">
    <property type="entry name" value="Pus10_N_euk"/>
</dbReference>
<dbReference type="Pfam" id="PF21237">
    <property type="entry name" value="Pus10_N_euk"/>
    <property type="match status" value="1"/>
</dbReference>
<dbReference type="GO" id="GO:0031119">
    <property type="term" value="P:tRNA pseudouridine synthesis"/>
    <property type="evidence" value="ECO:0007669"/>
    <property type="project" value="TreeGrafter"/>
</dbReference>
<comment type="similarity">
    <text evidence="1">Belongs to the pseudouridine synthase Pus10 family.</text>
</comment>
<dbReference type="EC" id="5.4.99.25" evidence="2"/>
<dbReference type="FunFam" id="3.30.70.2510:FF:000001">
    <property type="entry name" value="tRNA pseudouridine synthase Pus10"/>
    <property type="match status" value="1"/>
</dbReference>
<evidence type="ECO:0000259" key="5">
    <source>
        <dbReference type="Pfam" id="PF21237"/>
    </source>
</evidence>
<dbReference type="AlphaFoldDB" id="A0A9Q0NC75"/>
<evidence type="ECO:0000259" key="6">
    <source>
        <dbReference type="Pfam" id="PF21238"/>
    </source>
</evidence>
<evidence type="ECO:0000256" key="1">
    <source>
        <dbReference type="ARBA" id="ARBA00009652"/>
    </source>
</evidence>
<organism evidence="7 8">
    <name type="scientific">Pseudolycoriella hygida</name>
    <dbReference type="NCBI Taxonomy" id="35572"/>
    <lineage>
        <taxon>Eukaryota</taxon>
        <taxon>Metazoa</taxon>
        <taxon>Ecdysozoa</taxon>
        <taxon>Arthropoda</taxon>
        <taxon>Hexapoda</taxon>
        <taxon>Insecta</taxon>
        <taxon>Pterygota</taxon>
        <taxon>Neoptera</taxon>
        <taxon>Endopterygota</taxon>
        <taxon>Diptera</taxon>
        <taxon>Nematocera</taxon>
        <taxon>Sciaroidea</taxon>
        <taxon>Sciaridae</taxon>
        <taxon>Pseudolycoriella</taxon>
    </lineage>
</organism>
<dbReference type="EMBL" id="WJQU01000001">
    <property type="protein sequence ID" value="KAJ6647621.1"/>
    <property type="molecule type" value="Genomic_DNA"/>
</dbReference>
<evidence type="ECO:0000313" key="7">
    <source>
        <dbReference type="EMBL" id="KAJ6647621.1"/>
    </source>
</evidence>
<dbReference type="InterPro" id="IPR020103">
    <property type="entry name" value="PsdUridine_synth_cat_dom_sf"/>
</dbReference>
<evidence type="ECO:0000256" key="2">
    <source>
        <dbReference type="ARBA" id="ARBA00012787"/>
    </source>
</evidence>
<name>A0A9Q0NC75_9DIPT</name>
<evidence type="ECO:0000313" key="8">
    <source>
        <dbReference type="Proteomes" id="UP001151699"/>
    </source>
</evidence>
<dbReference type="InterPro" id="IPR039894">
    <property type="entry name" value="Pus10-like"/>
</dbReference>
<dbReference type="OrthoDB" id="29661at2759"/>
<dbReference type="GO" id="GO:0160148">
    <property type="term" value="F:tRNA pseudouridine(55) synthase activity"/>
    <property type="evidence" value="ECO:0007669"/>
    <property type="project" value="UniProtKB-EC"/>
</dbReference>
<keyword evidence="4" id="KW-0413">Isomerase</keyword>
<feature type="domain" description="Pus10-like C-terminal" evidence="6">
    <location>
        <begin position="255"/>
        <end position="510"/>
    </location>
</feature>
<proteinExistence type="inferred from homology"/>
<sequence>MSKSDIFNYLNGIGCCNTCSLRYLNGRFNNYLNVEKSLLVHGIDFETPPNKSEGEPSAKRLKQNEDMCVACLGLFSSSCLDNVLEQVFQSRDIKLYENETVLTSVSLPIIVSLRRLSIWVALNEKFPKYFSSTDPPDVSIKDVVKLILNPKICEKLNKTLELNQSGIMINLFFEYPEESEELKPLWEVKPELIAERCATPRKFNREMMTRAAFEKHFNPSKMNVHTYAKHVPVPPTFPKKQLKLDKITINGPTVFVAGRYRKLSRSLSQTPWILKGKRMMEESVSEIIVENVAEFFGVCPENVIFSSSGREDVDVRCLGKGRPFVLEIPDARKSVLPQSAAGVMEAVVEKTHKVSIRNLQTVKREELTHIKQGEENKKKAYRALCVTNKPVTVELLKKLNISQEFTTDQITPVRVLHRRPLRIRQRKIYQIKGAISKGDYIIQVMLFVVKLFSHSCGVDDHRMIILDIITEAGTYIKELVHGEFGRTSPSICSIIGQWIDIVALDVMKIDLEWPPEVNNFTHCSS</sequence>
<dbReference type="Pfam" id="PF21238">
    <property type="entry name" value="Pus10_C"/>
    <property type="match status" value="1"/>
</dbReference>
<comment type="caution">
    <text evidence="7">The sequence shown here is derived from an EMBL/GenBank/DDBJ whole genome shotgun (WGS) entry which is preliminary data.</text>
</comment>
<dbReference type="Gene3D" id="3.30.70.3190">
    <property type="match status" value="1"/>
</dbReference>
<keyword evidence="3" id="KW-0819">tRNA processing</keyword>
<dbReference type="GO" id="GO:0003723">
    <property type="term" value="F:RNA binding"/>
    <property type="evidence" value="ECO:0007669"/>
    <property type="project" value="InterPro"/>
</dbReference>
<dbReference type="PANTHER" id="PTHR21568:SF0">
    <property type="entry name" value="TRNA PSEUDOURIDINE SYNTHASE PUS10"/>
    <property type="match status" value="1"/>
</dbReference>
<keyword evidence="8" id="KW-1185">Reference proteome</keyword>
<accession>A0A9Q0NC75</accession>
<dbReference type="PANTHER" id="PTHR21568">
    <property type="entry name" value="TRNA PSEUDOURIDINE SYNTHASE PUS10"/>
    <property type="match status" value="1"/>
</dbReference>
<dbReference type="SUPFAM" id="SSF55120">
    <property type="entry name" value="Pseudouridine synthase"/>
    <property type="match status" value="1"/>
</dbReference>